<accession>A0A7J6NZ18</accession>
<dbReference type="Pfam" id="PF12796">
    <property type="entry name" value="Ank_2"/>
    <property type="match status" value="1"/>
</dbReference>
<dbReference type="EMBL" id="JABANP010000134">
    <property type="protein sequence ID" value="KAF4689058.1"/>
    <property type="molecule type" value="Genomic_DNA"/>
</dbReference>
<evidence type="ECO:0000313" key="10">
    <source>
        <dbReference type="EMBL" id="KAF4689058.1"/>
    </source>
</evidence>
<evidence type="ECO:0000259" key="7">
    <source>
        <dbReference type="PROSITE" id="PS50054"/>
    </source>
</evidence>
<dbReference type="EC" id="3.1.3.48" evidence="2"/>
<dbReference type="GO" id="GO:0043409">
    <property type="term" value="P:negative regulation of MAPK cascade"/>
    <property type="evidence" value="ECO:0007669"/>
    <property type="project" value="TreeGrafter"/>
</dbReference>
<dbReference type="InterPro" id="IPR001932">
    <property type="entry name" value="PPM-type_phosphatase-like_dom"/>
</dbReference>
<dbReference type="PROSITE" id="PS50297">
    <property type="entry name" value="ANK_REP_REGION"/>
    <property type="match status" value="1"/>
</dbReference>
<comment type="caution">
    <text evidence="10">The sequence shown here is derived from an EMBL/GenBank/DDBJ whole genome shotgun (WGS) entry which is preliminary data.</text>
</comment>
<feature type="region of interest" description="Disordered" evidence="6">
    <location>
        <begin position="328"/>
        <end position="354"/>
    </location>
</feature>
<evidence type="ECO:0000256" key="5">
    <source>
        <dbReference type="PROSITE-ProRule" id="PRU00023"/>
    </source>
</evidence>
<feature type="domain" description="PPM-type phosphatase" evidence="9">
    <location>
        <begin position="740"/>
        <end position="1022"/>
    </location>
</feature>
<dbReference type="PANTHER" id="PTHR10159">
    <property type="entry name" value="DUAL SPECIFICITY PROTEIN PHOSPHATASE"/>
    <property type="match status" value="1"/>
</dbReference>
<dbReference type="InterPro" id="IPR036770">
    <property type="entry name" value="Ankyrin_rpt-contain_sf"/>
</dbReference>
<evidence type="ECO:0000256" key="2">
    <source>
        <dbReference type="ARBA" id="ARBA00013064"/>
    </source>
</evidence>
<keyword evidence="3" id="KW-0378">Hydrolase</keyword>
<dbReference type="SUPFAM" id="SSF81606">
    <property type="entry name" value="PP2C-like"/>
    <property type="match status" value="1"/>
</dbReference>
<keyword evidence="5" id="KW-0040">ANK repeat</keyword>
<dbReference type="GO" id="GO:0033550">
    <property type="term" value="F:MAP kinase tyrosine phosphatase activity"/>
    <property type="evidence" value="ECO:0007669"/>
    <property type="project" value="TreeGrafter"/>
</dbReference>
<evidence type="ECO:0000256" key="3">
    <source>
        <dbReference type="ARBA" id="ARBA00022801"/>
    </source>
</evidence>
<dbReference type="Gene3D" id="3.60.40.10">
    <property type="entry name" value="PPM-type phosphatase domain"/>
    <property type="match status" value="1"/>
</dbReference>
<dbReference type="SUPFAM" id="SSF48403">
    <property type="entry name" value="Ankyrin repeat"/>
    <property type="match status" value="1"/>
</dbReference>
<dbReference type="SMART" id="SM00332">
    <property type="entry name" value="PP2Cc"/>
    <property type="match status" value="1"/>
</dbReference>
<gene>
    <name evidence="10" type="ORF">FOZ60_002091</name>
</gene>
<dbReference type="InterPro" id="IPR020422">
    <property type="entry name" value="TYR_PHOSPHATASE_DUAL_dom"/>
</dbReference>
<dbReference type="CDD" id="cd00143">
    <property type="entry name" value="PP2Cc"/>
    <property type="match status" value="1"/>
</dbReference>
<dbReference type="PANTHER" id="PTHR10159:SF519">
    <property type="entry name" value="DUAL SPECIFICITY PROTEIN PHOSPHATASE MPK3"/>
    <property type="match status" value="1"/>
</dbReference>
<dbReference type="Pfam" id="PF00481">
    <property type="entry name" value="PP2C"/>
    <property type="match status" value="1"/>
</dbReference>
<dbReference type="GO" id="GO:0017017">
    <property type="term" value="F:MAP kinase tyrosine/serine/threonine phosphatase activity"/>
    <property type="evidence" value="ECO:0007669"/>
    <property type="project" value="TreeGrafter"/>
</dbReference>
<feature type="domain" description="Tyrosine specific protein phosphatases" evidence="8">
    <location>
        <begin position="492"/>
        <end position="544"/>
    </location>
</feature>
<dbReference type="SMART" id="SM00195">
    <property type="entry name" value="DSPc"/>
    <property type="match status" value="1"/>
</dbReference>
<dbReference type="GO" id="GO:0008330">
    <property type="term" value="F:protein tyrosine/threonine phosphatase activity"/>
    <property type="evidence" value="ECO:0007669"/>
    <property type="project" value="TreeGrafter"/>
</dbReference>
<dbReference type="InterPro" id="IPR002110">
    <property type="entry name" value="Ankyrin_rpt"/>
</dbReference>
<dbReference type="PROSITE" id="PS50054">
    <property type="entry name" value="TYR_PHOSPHATASE_DUAL"/>
    <property type="match status" value="1"/>
</dbReference>
<comment type="similarity">
    <text evidence="1">Belongs to the protein-tyrosine phosphatase family. Non-receptor class dual specificity subfamily.</text>
</comment>
<keyword evidence="4" id="KW-0904">Protein phosphatase</keyword>
<proteinExistence type="inferred from homology"/>
<evidence type="ECO:0000256" key="1">
    <source>
        <dbReference type="ARBA" id="ARBA00008601"/>
    </source>
</evidence>
<evidence type="ECO:0000313" key="11">
    <source>
        <dbReference type="Proteomes" id="UP000541610"/>
    </source>
</evidence>
<evidence type="ECO:0000259" key="9">
    <source>
        <dbReference type="PROSITE" id="PS51746"/>
    </source>
</evidence>
<protein>
    <recommendedName>
        <fullName evidence="2">protein-tyrosine-phosphatase</fullName>
        <ecNumber evidence="2">3.1.3.48</ecNumber>
    </recommendedName>
</protein>
<evidence type="ECO:0000256" key="4">
    <source>
        <dbReference type="ARBA" id="ARBA00022912"/>
    </source>
</evidence>
<dbReference type="SMART" id="SM00248">
    <property type="entry name" value="ANK"/>
    <property type="match status" value="3"/>
</dbReference>
<dbReference type="GO" id="GO:0005737">
    <property type="term" value="C:cytoplasm"/>
    <property type="evidence" value="ECO:0007669"/>
    <property type="project" value="TreeGrafter"/>
</dbReference>
<dbReference type="PROSITE" id="PS50056">
    <property type="entry name" value="TYR_PHOSPHATASE_2"/>
    <property type="match status" value="1"/>
</dbReference>
<feature type="repeat" description="ANK" evidence="5">
    <location>
        <begin position="226"/>
        <end position="258"/>
    </location>
</feature>
<feature type="domain" description="Tyrosine-protein phosphatase" evidence="7">
    <location>
        <begin position="416"/>
        <end position="566"/>
    </location>
</feature>
<dbReference type="Gene3D" id="3.90.190.10">
    <property type="entry name" value="Protein tyrosine phosphatase superfamily"/>
    <property type="match status" value="1"/>
</dbReference>
<organism evidence="10 11">
    <name type="scientific">Perkinsus olseni</name>
    <name type="common">Perkinsus atlanticus</name>
    <dbReference type="NCBI Taxonomy" id="32597"/>
    <lineage>
        <taxon>Eukaryota</taxon>
        <taxon>Sar</taxon>
        <taxon>Alveolata</taxon>
        <taxon>Perkinsozoa</taxon>
        <taxon>Perkinsea</taxon>
        <taxon>Perkinsida</taxon>
        <taxon>Perkinsidae</taxon>
        <taxon>Perkinsus</taxon>
    </lineage>
</organism>
<evidence type="ECO:0000256" key="6">
    <source>
        <dbReference type="SAM" id="MobiDB-lite"/>
    </source>
</evidence>
<dbReference type="Pfam" id="PF00782">
    <property type="entry name" value="DSPc"/>
    <property type="match status" value="1"/>
</dbReference>
<dbReference type="SUPFAM" id="SSF52799">
    <property type="entry name" value="(Phosphotyrosine protein) phosphatases II"/>
    <property type="match status" value="1"/>
</dbReference>
<reference evidence="10 11" key="1">
    <citation type="submission" date="2020-04" db="EMBL/GenBank/DDBJ databases">
        <title>Perkinsus olseni comparative genomics.</title>
        <authorList>
            <person name="Bogema D.R."/>
        </authorList>
    </citation>
    <scope>NUCLEOTIDE SEQUENCE [LARGE SCALE GENOMIC DNA]</scope>
    <source>
        <strain evidence="10">00978-12</strain>
    </source>
</reference>
<dbReference type="CDD" id="cd14498">
    <property type="entry name" value="DSP"/>
    <property type="match status" value="1"/>
</dbReference>
<dbReference type="PROSITE" id="PS51746">
    <property type="entry name" value="PPM_2"/>
    <property type="match status" value="1"/>
</dbReference>
<dbReference type="InterPro" id="IPR036457">
    <property type="entry name" value="PPM-type-like_dom_sf"/>
</dbReference>
<dbReference type="InterPro" id="IPR029021">
    <property type="entry name" value="Prot-tyrosine_phosphatase-like"/>
</dbReference>
<dbReference type="InterPro" id="IPR000387">
    <property type="entry name" value="Tyr_Pase_dom"/>
</dbReference>
<sequence>MPGRSRNRSTWLSSEKTERLSRAFKSVSFTDDDDNKLMLLPNYKDTTKFIDLPVIDNEMTNSFVSLLELDSEDNTCSFPDYCQMADLHGIRQAIANHIKDSYNSSVQTYMEEHNVASLVGLLLHKLARAQPGDPLEFIVEHCVKEQNTRASMGLSENELVLLLGAGELDQAKDAIRNESCRLTGVDEYNRNPLHLAVFNCETDEGLEVLTMLLAKGCPGLNGKDNEAWTPLHWASFVGNEAAVQLLVDYKADPNVENNMGRTPYLVATDWGNDAIIELLEEAEQQNTDLVKEMLKSSPPANSELVRRLASNERRKSIKVLTSALPMELKGGDGEEVVGGDSGDGSEGVTEGQGELTEQEKAVLASNAPNHIPPKVVEQARFISNSSNKSNAQNRTAEPGGASQPAFVAPMGQNVMAHLPTLDWLWIGNRRDASDKNRLMAAGIKYIVNCTMEYLEGGVRNYHEADPHFRYCRIPMRDNEQQVLGIPYLKKAWDFIDDAHKHADGNILIHCIMGQSRSVIVLVSYLMRHLDIDYQAALDMVVSVRSMAEPNPGFERQLLEHDANDAIRGGGGGGTYLSVAGMMAGGEPSLRGIVGFVRRIWTLRGLKASSVTCFESAVFRQSVKRECLISAMDLRTRLSADYSNAKLMEPDGDTYPKAAVLQVVGMISDGESYMEDKRMVLRDASGQISEAKVKAEAARGARASVLSGDDKAADLRAMPFVEPINEKLLPTGDSRDSPHVQVGVVCRKGRKGNEDHTPNQDSFNDNTVVGLVCDGHGPFGHLISQRSTQSAANLVCQRLRGADKTTGIEAKLKAAVQECQDDIIRFAKATGFPAENSGSSLACLVVEPLDRAANKLVVHVAWCGDSKIVAGKYDKKDVETIVKETKDHTPEDPVEAKRIDERGGEMREIAGGSKRIFVKGTNLPGLAITRAIGDLSVTGYGVISEPQYERWEFSASDSIFIIAGSDGVWEFMKAEEAHKIVNKKLRLRTQWETAELLDACARKRWETVEADYCDDITNMIFRLGIPSHLRRQTTQVEN</sequence>
<dbReference type="OrthoDB" id="2017893at2759"/>
<dbReference type="InterPro" id="IPR000340">
    <property type="entry name" value="Dual-sp_phosphatase_cat-dom"/>
</dbReference>
<dbReference type="AlphaFoldDB" id="A0A7J6NZ18"/>
<dbReference type="PROSITE" id="PS50088">
    <property type="entry name" value="ANK_REPEAT"/>
    <property type="match status" value="1"/>
</dbReference>
<evidence type="ECO:0000259" key="8">
    <source>
        <dbReference type="PROSITE" id="PS50056"/>
    </source>
</evidence>
<dbReference type="Proteomes" id="UP000541610">
    <property type="component" value="Unassembled WGS sequence"/>
</dbReference>
<dbReference type="Gene3D" id="1.25.40.20">
    <property type="entry name" value="Ankyrin repeat-containing domain"/>
    <property type="match status" value="1"/>
</dbReference>
<name>A0A7J6NZ18_PEROL</name>